<dbReference type="InterPro" id="IPR038375">
    <property type="entry name" value="NDUFAF7_sf"/>
</dbReference>
<accession>A0A554XES6</accession>
<dbReference type="Pfam" id="PF02636">
    <property type="entry name" value="Methyltransf_28"/>
    <property type="match status" value="1"/>
</dbReference>
<dbReference type="Gene3D" id="3.40.50.12710">
    <property type="match status" value="1"/>
</dbReference>
<keyword evidence="2 4" id="KW-0808">Transferase</keyword>
<name>A0A554XES6_9BURK</name>
<evidence type="ECO:0000313" key="5">
    <source>
        <dbReference type="Proteomes" id="UP000318294"/>
    </source>
</evidence>
<dbReference type="InterPro" id="IPR029063">
    <property type="entry name" value="SAM-dependent_MTases_sf"/>
</dbReference>
<dbReference type="AlphaFoldDB" id="A0A554XES6"/>
<dbReference type="Proteomes" id="UP000318294">
    <property type="component" value="Unassembled WGS sequence"/>
</dbReference>
<feature type="region of interest" description="Disordered" evidence="3">
    <location>
        <begin position="133"/>
        <end position="152"/>
    </location>
</feature>
<evidence type="ECO:0000313" key="4">
    <source>
        <dbReference type="EMBL" id="TSE34351.1"/>
    </source>
</evidence>
<proteinExistence type="predicted"/>
<evidence type="ECO:0000256" key="1">
    <source>
        <dbReference type="ARBA" id="ARBA00022603"/>
    </source>
</evidence>
<reference evidence="4 5" key="1">
    <citation type="submission" date="2019-07" db="EMBL/GenBank/DDBJ databases">
        <title>Tepidimonas charontis SPSP-6 draft genome.</title>
        <authorList>
            <person name="Da Costa M.S."/>
            <person name="Froufe H.J.C."/>
            <person name="Egas C."/>
            <person name="Albuquerque L."/>
        </authorList>
    </citation>
    <scope>NUCLEOTIDE SEQUENCE [LARGE SCALE GENOMIC DNA]</scope>
    <source>
        <strain evidence="4 5">SPSP-6</strain>
    </source>
</reference>
<dbReference type="InterPro" id="IPR003788">
    <property type="entry name" value="NDUFAF7"/>
</dbReference>
<comment type="caution">
    <text evidence="4">The sequence shown here is derived from an EMBL/GenBank/DDBJ whole genome shotgun (WGS) entry which is preliminary data.</text>
</comment>
<evidence type="ECO:0000256" key="2">
    <source>
        <dbReference type="ARBA" id="ARBA00022679"/>
    </source>
</evidence>
<evidence type="ECO:0000256" key="3">
    <source>
        <dbReference type="SAM" id="MobiDB-lite"/>
    </source>
</evidence>
<sequence length="411" mass="44325">MNVRNDHERASVASPLQARLIEAIEDAGGWLPFEPFMALALYAPGEGYYARGGALFGTGVADGSDFITAPVLSARFGAVLARQVAQALLATGTREVWEFGAGDGALAAQLLGALDDAQTWAAAQAACATGAPPAAGAPDRLATSDPPMSAPAAGRPVRYHIVELSAALRQRQAQRLAPWAGRVTWHERLPAAIEGVVLGNEVLDAMPVTLLHRIDGVWHERGVVWDATAQRLAWSDRPTELRPPLPIPGTHDYLTEIHPQAQAFVRTLGERLRRGAAFFIDYGFPEREYYHPQRWMGTLMCHRAHRSDDDPLRDVGSKDITAHVDFTGVAVAAQEAGLTVIGYTSQGRFLLNAGLLDGLDAAPLPERAAALKLVHEHEMGELFKVIAFAPPACSRGWVPLGFTRGDRTHTL</sequence>
<protein>
    <submittedName>
        <fullName evidence="4">Putative S-adenosyl-L-methionine-dependent methyltransferase</fullName>
    </submittedName>
</protein>
<dbReference type="GO" id="GO:0035243">
    <property type="term" value="F:protein-arginine omega-N symmetric methyltransferase activity"/>
    <property type="evidence" value="ECO:0007669"/>
    <property type="project" value="TreeGrafter"/>
</dbReference>
<dbReference type="PANTHER" id="PTHR12049">
    <property type="entry name" value="PROTEIN ARGININE METHYLTRANSFERASE NDUFAF7, MITOCHONDRIAL"/>
    <property type="match status" value="1"/>
</dbReference>
<keyword evidence="1 4" id="KW-0489">Methyltransferase</keyword>
<dbReference type="SUPFAM" id="SSF53335">
    <property type="entry name" value="S-adenosyl-L-methionine-dependent methyltransferases"/>
    <property type="match status" value="2"/>
</dbReference>
<dbReference type="PANTHER" id="PTHR12049:SF7">
    <property type="entry name" value="PROTEIN ARGININE METHYLTRANSFERASE NDUFAF7, MITOCHONDRIAL"/>
    <property type="match status" value="1"/>
</dbReference>
<dbReference type="GO" id="GO:0032259">
    <property type="term" value="P:methylation"/>
    <property type="evidence" value="ECO:0007669"/>
    <property type="project" value="UniProtKB-KW"/>
</dbReference>
<gene>
    <name evidence="4" type="ORF">Tchar_01444</name>
</gene>
<keyword evidence="5" id="KW-1185">Reference proteome</keyword>
<dbReference type="EMBL" id="VJON01000020">
    <property type="protein sequence ID" value="TSE34351.1"/>
    <property type="molecule type" value="Genomic_DNA"/>
</dbReference>
<organism evidence="4 5">
    <name type="scientific">Tepidimonas charontis</name>
    <dbReference type="NCBI Taxonomy" id="2267262"/>
    <lineage>
        <taxon>Bacteria</taxon>
        <taxon>Pseudomonadati</taxon>
        <taxon>Pseudomonadota</taxon>
        <taxon>Betaproteobacteria</taxon>
        <taxon>Burkholderiales</taxon>
        <taxon>Tepidimonas</taxon>
    </lineage>
</organism>